<organism evidence="1 2">
    <name type="scientific">Jimgerdemannia flammicorona</name>
    <dbReference type="NCBI Taxonomy" id="994334"/>
    <lineage>
        <taxon>Eukaryota</taxon>
        <taxon>Fungi</taxon>
        <taxon>Fungi incertae sedis</taxon>
        <taxon>Mucoromycota</taxon>
        <taxon>Mucoromycotina</taxon>
        <taxon>Endogonomycetes</taxon>
        <taxon>Endogonales</taxon>
        <taxon>Endogonaceae</taxon>
        <taxon>Jimgerdemannia</taxon>
    </lineage>
</organism>
<sequence length="376" mass="43448">MVYAPMVTCIKDEVSELDLEPNEQQDETIGEDSINDGNDDVKEMTQRDLDKFTNVFLKMEDSKKWTLSTGTIVEDALYRFGIKCTHEHLCHSFIVDPDDENLVKEEIFTEAELSEISKYKVKPMPEMRRELLVYLNSFRASTISDLRASVLRPMEWDSPYNRDTHFDYDWIRHTVYSLIREYKANSFRKDHLELWFLVHVWSFIDRGFESIDGVEAVRGESCSLASSARKNQRRTISAITSLERKTMGRRGDLVIRKFLTEYGCAEAGKIFEGHGTKYLKERGKKTPKMMKDIFDYLCALVEMEEERGRKLQTIGFIHSGLTTVLLRLDSPAGFVSRILRTKSLSIPSDVAEFGSKALPVILMAWKAKVNIRIDHL</sequence>
<reference evidence="1 2" key="1">
    <citation type="journal article" date="2018" name="New Phytol.">
        <title>Phylogenomics of Endogonaceae and evolution of mycorrhizas within Mucoromycota.</title>
        <authorList>
            <person name="Chang Y."/>
            <person name="Desiro A."/>
            <person name="Na H."/>
            <person name="Sandor L."/>
            <person name="Lipzen A."/>
            <person name="Clum A."/>
            <person name="Barry K."/>
            <person name="Grigoriev I.V."/>
            <person name="Martin F.M."/>
            <person name="Stajich J.E."/>
            <person name="Smith M.E."/>
            <person name="Bonito G."/>
            <person name="Spatafora J.W."/>
        </authorList>
    </citation>
    <scope>NUCLEOTIDE SEQUENCE [LARGE SCALE GENOMIC DNA]</scope>
    <source>
        <strain evidence="1 2">GMNB39</strain>
    </source>
</reference>
<dbReference type="Proteomes" id="UP000268093">
    <property type="component" value="Unassembled WGS sequence"/>
</dbReference>
<dbReference type="EMBL" id="RBNI01013454">
    <property type="protein sequence ID" value="RUP31164.1"/>
    <property type="molecule type" value="Genomic_DNA"/>
</dbReference>
<accession>A0A433BXX2</accession>
<evidence type="ECO:0000313" key="1">
    <source>
        <dbReference type="EMBL" id="RUP31164.1"/>
    </source>
</evidence>
<keyword evidence="2" id="KW-1185">Reference proteome</keyword>
<proteinExistence type="predicted"/>
<dbReference type="OrthoDB" id="5340906at2759"/>
<evidence type="ECO:0000313" key="2">
    <source>
        <dbReference type="Proteomes" id="UP000268093"/>
    </source>
</evidence>
<gene>
    <name evidence="1" type="ORF">BC936DRAFT_138620</name>
</gene>
<comment type="caution">
    <text evidence="1">The sequence shown here is derived from an EMBL/GenBank/DDBJ whole genome shotgun (WGS) entry which is preliminary data.</text>
</comment>
<name>A0A433BXX2_9FUNG</name>
<dbReference type="AlphaFoldDB" id="A0A433BXX2"/>
<protein>
    <submittedName>
        <fullName evidence="1">Uncharacterized protein</fullName>
    </submittedName>
</protein>